<evidence type="ECO:0000256" key="1">
    <source>
        <dbReference type="SAM" id="Phobius"/>
    </source>
</evidence>
<dbReference type="AlphaFoldDB" id="A0A3M2S5F8"/>
<name>A0A3M2S5F8_9HYPO</name>
<keyword evidence="1" id="KW-0812">Transmembrane</keyword>
<accession>A0A3M2S5F8</accession>
<proteinExistence type="predicted"/>
<keyword evidence="1" id="KW-0472">Membrane</keyword>
<protein>
    <submittedName>
        <fullName evidence="2">Uncharacterized protein</fullName>
    </submittedName>
</protein>
<gene>
    <name evidence="2" type="ORF">CDV36_007552</name>
</gene>
<sequence length="76" mass="8370">MFGIATHDNRRQCSFVKYMVVILLWPLTGTISYLGMGTTAHQSSLQSTGHLMHDLTKKYSEGEAVVSIAALHLCSD</sequence>
<organism evidence="2 3">
    <name type="scientific">Fusarium kuroshium</name>
    <dbReference type="NCBI Taxonomy" id="2010991"/>
    <lineage>
        <taxon>Eukaryota</taxon>
        <taxon>Fungi</taxon>
        <taxon>Dikarya</taxon>
        <taxon>Ascomycota</taxon>
        <taxon>Pezizomycotina</taxon>
        <taxon>Sordariomycetes</taxon>
        <taxon>Hypocreomycetidae</taxon>
        <taxon>Hypocreales</taxon>
        <taxon>Nectriaceae</taxon>
        <taxon>Fusarium</taxon>
        <taxon>Fusarium solani species complex</taxon>
    </lineage>
</organism>
<dbReference type="EMBL" id="NKUJ01000125">
    <property type="protein sequence ID" value="RMJ12797.1"/>
    <property type="molecule type" value="Genomic_DNA"/>
</dbReference>
<evidence type="ECO:0000313" key="3">
    <source>
        <dbReference type="Proteomes" id="UP000277212"/>
    </source>
</evidence>
<reference evidence="2 3" key="1">
    <citation type="submission" date="2017-06" db="EMBL/GenBank/DDBJ databases">
        <title>Comparative genomic analysis of Ambrosia Fusariam Clade fungi.</title>
        <authorList>
            <person name="Stajich J.E."/>
            <person name="Carrillo J."/>
            <person name="Kijimoto T."/>
            <person name="Eskalen A."/>
            <person name="O'Donnell K."/>
            <person name="Kasson M."/>
        </authorList>
    </citation>
    <scope>NUCLEOTIDE SEQUENCE [LARGE SCALE GENOMIC DNA]</scope>
    <source>
        <strain evidence="2">UCR3666</strain>
    </source>
</reference>
<evidence type="ECO:0000313" key="2">
    <source>
        <dbReference type="EMBL" id="RMJ12797.1"/>
    </source>
</evidence>
<feature type="transmembrane region" description="Helical" evidence="1">
    <location>
        <begin position="15"/>
        <end position="36"/>
    </location>
</feature>
<keyword evidence="3" id="KW-1185">Reference proteome</keyword>
<keyword evidence="1" id="KW-1133">Transmembrane helix</keyword>
<dbReference type="Proteomes" id="UP000277212">
    <property type="component" value="Unassembled WGS sequence"/>
</dbReference>
<comment type="caution">
    <text evidence="2">The sequence shown here is derived from an EMBL/GenBank/DDBJ whole genome shotgun (WGS) entry which is preliminary data.</text>
</comment>